<dbReference type="RefSeq" id="XP_003841943.1">
    <property type="nucleotide sequence ID" value="XM_003841895.1"/>
</dbReference>
<name>E5A4B9_LEPMJ</name>
<dbReference type="OMA" id="RATWNKA"/>
<dbReference type="GeneID" id="13285944"/>
<reference evidence="3" key="1">
    <citation type="journal article" date="2011" name="Nat. Commun.">
        <title>Effector diversification within compartments of the Leptosphaeria maculans genome affected by Repeat-Induced Point mutations.</title>
        <authorList>
            <person name="Rouxel T."/>
            <person name="Grandaubert J."/>
            <person name="Hane J.K."/>
            <person name="Hoede C."/>
            <person name="van de Wouw A.P."/>
            <person name="Couloux A."/>
            <person name="Dominguez V."/>
            <person name="Anthouard V."/>
            <person name="Bally P."/>
            <person name="Bourras S."/>
            <person name="Cozijnsen A.J."/>
            <person name="Ciuffetti L.M."/>
            <person name="Degrave A."/>
            <person name="Dilmaghani A."/>
            <person name="Duret L."/>
            <person name="Fudal I."/>
            <person name="Goodwin S.B."/>
            <person name="Gout L."/>
            <person name="Glaser N."/>
            <person name="Linglin J."/>
            <person name="Kema G.H.J."/>
            <person name="Lapalu N."/>
            <person name="Lawrence C.B."/>
            <person name="May K."/>
            <person name="Meyer M."/>
            <person name="Ollivier B."/>
            <person name="Poulain J."/>
            <person name="Schoch C.L."/>
            <person name="Simon A."/>
            <person name="Spatafora J.W."/>
            <person name="Stachowiak A."/>
            <person name="Turgeon B.G."/>
            <person name="Tyler B.M."/>
            <person name="Vincent D."/>
            <person name="Weissenbach J."/>
            <person name="Amselem J."/>
            <person name="Quesneville H."/>
            <person name="Oliver R.P."/>
            <person name="Wincker P."/>
            <person name="Balesdent M.-H."/>
            <person name="Howlett B.J."/>
        </authorList>
    </citation>
    <scope>NUCLEOTIDE SEQUENCE [LARGE SCALE GENOMIC DNA]</scope>
    <source>
        <strain evidence="3">JN3 / isolate v23.1.3 / race Av1-4-5-6-7-8</strain>
    </source>
</reference>
<proteinExistence type="predicted"/>
<dbReference type="HOGENOM" id="CLU_557750_0_0_1"/>
<dbReference type="Proteomes" id="UP000002668">
    <property type="component" value="Genome"/>
</dbReference>
<dbReference type="OrthoDB" id="4760831at2759"/>
<evidence type="ECO:0000313" key="3">
    <source>
        <dbReference type="Proteomes" id="UP000002668"/>
    </source>
</evidence>
<sequence>MASLSSEIADAVRTEIASSATNPLPNSVIHATADLDICIQSIEQKSTRNAGPSQSLTPLLNSTTGNSADEDVDFQNKALAMQAWWGEAIAKNMDLPEGYARVAVLLIRWADELDKELNTGEETRELEALFRDRFHYDTKTVELNVRRKAQHQLDAHVSEFIRDNDGPHNLLIVYYTGHGRYPEAEKYLELTATRSPLPGKFTMDARANWNKVENLLQHEDVEADVLTILDTCYSSNHVKSSKQYNKKCELLSACMLDQTTSSPGDYSFTRALIDAIVGKEGLLGTGERPFSTFSLSQRINLNKRRHRQPCGIWDRGKTVQHSDPHIYLVPLKPGIVRDLQQATWRPLPKAYLTLRFGLRDKTMNEEQIEFITMTLAKKFNSKAMVGLRRIDWVGIEPAPPITHFQRVALVMSVIKKWRRFLKRPKEEKEQKRLSQSTVDKISMAACTKESDGEDLGAPLRSPLKRAMEKDMSAESPMDSKRRHLDIAEPPSPPVSTSSLVDHDLL</sequence>
<feature type="region of interest" description="Disordered" evidence="1">
    <location>
        <begin position="444"/>
        <end position="505"/>
    </location>
</feature>
<organism evidence="3">
    <name type="scientific">Leptosphaeria maculans (strain JN3 / isolate v23.1.3 / race Av1-4-5-6-7-8)</name>
    <name type="common">Blackleg fungus</name>
    <name type="synonym">Phoma lingam</name>
    <dbReference type="NCBI Taxonomy" id="985895"/>
    <lineage>
        <taxon>Eukaryota</taxon>
        <taxon>Fungi</taxon>
        <taxon>Dikarya</taxon>
        <taxon>Ascomycota</taxon>
        <taxon>Pezizomycotina</taxon>
        <taxon>Dothideomycetes</taxon>
        <taxon>Pleosporomycetidae</taxon>
        <taxon>Pleosporales</taxon>
        <taxon>Pleosporineae</taxon>
        <taxon>Leptosphaeriaceae</taxon>
        <taxon>Plenodomus</taxon>
        <taxon>Plenodomus lingam/Leptosphaeria maculans species complex</taxon>
    </lineage>
</organism>
<evidence type="ECO:0000256" key="1">
    <source>
        <dbReference type="SAM" id="MobiDB-lite"/>
    </source>
</evidence>
<dbReference type="VEuPathDB" id="FungiDB:LEMA_P098730.1"/>
<dbReference type="InParanoid" id="E5A4B9"/>
<accession>E5A4B9</accession>
<dbReference type="EMBL" id="FP929133">
    <property type="protein sequence ID" value="CBX98464.1"/>
    <property type="molecule type" value="Genomic_DNA"/>
</dbReference>
<dbReference type="AlphaFoldDB" id="E5A4B9"/>
<dbReference type="eggNOG" id="ENOG502SNTS">
    <property type="taxonomic scope" value="Eukaryota"/>
</dbReference>
<gene>
    <name evidence="2" type="ORF">LEMA_P098730.1</name>
</gene>
<evidence type="ECO:0000313" key="2">
    <source>
        <dbReference type="EMBL" id="CBX98464.1"/>
    </source>
</evidence>
<keyword evidence="3" id="KW-1185">Reference proteome</keyword>
<protein>
    <submittedName>
        <fullName evidence="2">Uncharacterized protein</fullName>
    </submittedName>
</protein>